<evidence type="ECO:0000256" key="6">
    <source>
        <dbReference type="ARBA" id="ARBA00023139"/>
    </source>
</evidence>
<proteinExistence type="predicted"/>
<keyword evidence="5" id="KW-0472">Membrane</keyword>
<dbReference type="OrthoDB" id="2374506at2"/>
<keyword evidence="7" id="KW-0804">Transcription</keyword>
<keyword evidence="3" id="KW-0805">Transcription regulation</keyword>
<name>A0A0V8J4R7_9BACL</name>
<dbReference type="Pfam" id="PF00392">
    <property type="entry name" value="GntR"/>
    <property type="match status" value="1"/>
</dbReference>
<keyword evidence="6" id="KW-0564">Palmitate</keyword>
<dbReference type="EMBL" id="LNQN01000005">
    <property type="protein sequence ID" value="KSU81961.1"/>
    <property type="molecule type" value="Genomic_DNA"/>
</dbReference>
<keyword evidence="2" id="KW-0732">Signal</keyword>
<dbReference type="PANTHER" id="PTHR43649:SF33">
    <property type="entry name" value="POLYGALACTURONAN_RHAMNOGALACTURONAN-BINDING PROTEIN YTCQ"/>
    <property type="match status" value="1"/>
</dbReference>
<evidence type="ECO:0000313" key="10">
    <source>
        <dbReference type="EMBL" id="KSU81961.1"/>
    </source>
</evidence>
<dbReference type="Gene3D" id="1.10.10.10">
    <property type="entry name" value="Winged helix-like DNA-binding domain superfamily/Winged helix DNA-binding domain"/>
    <property type="match status" value="1"/>
</dbReference>
<comment type="caution">
    <text evidence="10">The sequence shown here is derived from an EMBL/GenBank/DDBJ whole genome shotgun (WGS) entry which is preliminary data.</text>
</comment>
<dbReference type="InterPro" id="IPR036388">
    <property type="entry name" value="WH-like_DNA-bd_sf"/>
</dbReference>
<dbReference type="GO" id="GO:0003700">
    <property type="term" value="F:DNA-binding transcription factor activity"/>
    <property type="evidence" value="ECO:0007669"/>
    <property type="project" value="InterPro"/>
</dbReference>
<evidence type="ECO:0000256" key="7">
    <source>
        <dbReference type="ARBA" id="ARBA00023163"/>
    </source>
</evidence>
<organism evidence="10 11">
    <name type="scientific">Fictibacillus enclensis</name>
    <dbReference type="NCBI Taxonomy" id="1017270"/>
    <lineage>
        <taxon>Bacteria</taxon>
        <taxon>Bacillati</taxon>
        <taxon>Bacillota</taxon>
        <taxon>Bacilli</taxon>
        <taxon>Bacillales</taxon>
        <taxon>Fictibacillaceae</taxon>
        <taxon>Fictibacillus</taxon>
    </lineage>
</organism>
<dbReference type="SUPFAM" id="SSF53850">
    <property type="entry name" value="Periplasmic binding protein-like II"/>
    <property type="match status" value="1"/>
</dbReference>
<protein>
    <recommendedName>
        <fullName evidence="9">HTH gntR-type domain-containing protein</fullName>
    </recommendedName>
</protein>
<evidence type="ECO:0000256" key="1">
    <source>
        <dbReference type="ARBA" id="ARBA00022475"/>
    </source>
</evidence>
<evidence type="ECO:0000256" key="3">
    <source>
        <dbReference type="ARBA" id="ARBA00023015"/>
    </source>
</evidence>
<evidence type="ECO:0000256" key="5">
    <source>
        <dbReference type="ARBA" id="ARBA00023136"/>
    </source>
</evidence>
<dbReference type="InterPro" id="IPR000524">
    <property type="entry name" value="Tscrpt_reg_HTH_GntR"/>
</dbReference>
<keyword evidence="4" id="KW-0238">DNA-binding</keyword>
<sequence>MSEKTNREQFKIKFDQFVDSIKQQIKDGVWAVGDYLPSELTLAERYDLSKNSVRRGLDQLVREGLIVKKSRVGNMVAAAMPFEPLTLKFGYYPSIQNEAVLKELIARFEEKYPLIKVQTINLPYNHYSQTVYDFFQNDMVDVVTVNYNDFLDLEPCHNEVFEPLAENDEVYPFLNKGFAAQNTYVRPFLFSPIILCYNVKHFEEAGIALPDSGWQWEDALDAAERLTGGDEEAIRCGFYFHPLSLNRWPIFLLQNQVVFSWGEHGEIHFDHARFIRSIKQFKHVVEQQKAGVNYLSDSDQDTEALFKAGKASMIMCSYFSLNQMTDSAIEYDIAPLPYSGDARTMLLMIGLAVNKQSMKKDAAKLLVDFLGSEESQERIRRNTLSLPAAKKTAEKTGGESVSLPSRFKMFREIVPSFRLYSDLGLSFKELKEIRDELRLYLSGLLDETLLIKRIETKLSRAVPLMAGERGKEQ</sequence>
<gene>
    <name evidence="10" type="ORF">AS030_16900</name>
</gene>
<dbReference type="CDD" id="cd07377">
    <property type="entry name" value="WHTH_GntR"/>
    <property type="match status" value="1"/>
</dbReference>
<evidence type="ECO:0000256" key="8">
    <source>
        <dbReference type="ARBA" id="ARBA00023288"/>
    </source>
</evidence>
<dbReference type="InterPro" id="IPR050490">
    <property type="entry name" value="Bact_solute-bd_prot1"/>
</dbReference>
<dbReference type="RefSeq" id="WP_061973776.1">
    <property type="nucleotide sequence ID" value="NZ_FMAV01000003.1"/>
</dbReference>
<keyword evidence="8" id="KW-0449">Lipoprotein</keyword>
<reference evidence="10 11" key="1">
    <citation type="journal article" date="2014" name="Antonie Van Leeuwenhoek">
        <title>Fictibacillus enclensis sp. nov., isolated from marine sediment.</title>
        <authorList>
            <person name="Dastager S.G."/>
            <person name="Mawlankar R."/>
            <person name="Srinivasan K."/>
            <person name="Tang S.K."/>
            <person name="Lee J.C."/>
            <person name="Ramana V.V."/>
            <person name="Shouche Y.S."/>
        </authorList>
    </citation>
    <scope>NUCLEOTIDE SEQUENCE [LARGE SCALE GENOMIC DNA]</scope>
    <source>
        <strain evidence="10 11">NIO-1003</strain>
    </source>
</reference>
<dbReference type="SUPFAM" id="SSF46785">
    <property type="entry name" value="Winged helix' DNA-binding domain"/>
    <property type="match status" value="1"/>
</dbReference>
<evidence type="ECO:0000256" key="2">
    <source>
        <dbReference type="ARBA" id="ARBA00022729"/>
    </source>
</evidence>
<dbReference type="Gene3D" id="3.40.190.10">
    <property type="entry name" value="Periplasmic binding protein-like II"/>
    <property type="match status" value="1"/>
</dbReference>
<dbReference type="PRINTS" id="PR00035">
    <property type="entry name" value="HTHGNTR"/>
</dbReference>
<dbReference type="GO" id="GO:0003677">
    <property type="term" value="F:DNA binding"/>
    <property type="evidence" value="ECO:0007669"/>
    <property type="project" value="UniProtKB-KW"/>
</dbReference>
<keyword evidence="1" id="KW-1003">Cell membrane</keyword>
<keyword evidence="11" id="KW-1185">Reference proteome</keyword>
<evidence type="ECO:0000259" key="9">
    <source>
        <dbReference type="PROSITE" id="PS50949"/>
    </source>
</evidence>
<accession>A0A0V8J4R7</accession>
<feature type="domain" description="HTH gntR-type" evidence="9">
    <location>
        <begin position="11"/>
        <end position="79"/>
    </location>
</feature>
<dbReference type="InterPro" id="IPR036390">
    <property type="entry name" value="WH_DNA-bd_sf"/>
</dbReference>
<dbReference type="Proteomes" id="UP000054099">
    <property type="component" value="Unassembled WGS sequence"/>
</dbReference>
<evidence type="ECO:0000256" key="4">
    <source>
        <dbReference type="ARBA" id="ARBA00023125"/>
    </source>
</evidence>
<dbReference type="InterPro" id="IPR006059">
    <property type="entry name" value="SBP"/>
</dbReference>
<dbReference type="Pfam" id="PF01547">
    <property type="entry name" value="SBP_bac_1"/>
    <property type="match status" value="1"/>
</dbReference>
<dbReference type="PROSITE" id="PS50949">
    <property type="entry name" value="HTH_GNTR"/>
    <property type="match status" value="1"/>
</dbReference>
<dbReference type="AlphaFoldDB" id="A0A0V8J4R7"/>
<dbReference type="SMART" id="SM00345">
    <property type="entry name" value="HTH_GNTR"/>
    <property type="match status" value="1"/>
</dbReference>
<dbReference type="PANTHER" id="PTHR43649">
    <property type="entry name" value="ARABINOSE-BINDING PROTEIN-RELATED"/>
    <property type="match status" value="1"/>
</dbReference>
<evidence type="ECO:0000313" key="11">
    <source>
        <dbReference type="Proteomes" id="UP000054099"/>
    </source>
</evidence>